<keyword evidence="9" id="KW-1185">Reference proteome</keyword>
<evidence type="ECO:0000256" key="7">
    <source>
        <dbReference type="RuleBase" id="RU364068"/>
    </source>
</evidence>
<gene>
    <name evidence="8" type="ORF">SAMN06265353_0954</name>
</gene>
<keyword evidence="5 6" id="KW-0460">Magnesium</keyword>
<dbReference type="Proteomes" id="UP000218627">
    <property type="component" value="Unassembled WGS sequence"/>
</dbReference>
<feature type="binding site" evidence="6">
    <location>
        <position position="70"/>
    </location>
    <ligand>
        <name>Mg(2+)</name>
        <dbReference type="ChEBI" id="CHEBI:18420"/>
        <label>1</label>
        <note>catalytic</note>
    </ligand>
</feature>
<dbReference type="EC" id="3.1.3.25" evidence="7"/>
<dbReference type="GO" id="GO:0046854">
    <property type="term" value="P:phosphatidylinositol phosphate biosynthetic process"/>
    <property type="evidence" value="ECO:0007669"/>
    <property type="project" value="InterPro"/>
</dbReference>
<evidence type="ECO:0000256" key="5">
    <source>
        <dbReference type="ARBA" id="ARBA00022842"/>
    </source>
</evidence>
<evidence type="ECO:0000256" key="2">
    <source>
        <dbReference type="ARBA" id="ARBA00001946"/>
    </source>
</evidence>
<dbReference type="GO" id="GO:0008934">
    <property type="term" value="F:inositol monophosphate 1-phosphatase activity"/>
    <property type="evidence" value="ECO:0007669"/>
    <property type="project" value="InterPro"/>
</dbReference>
<dbReference type="Gene3D" id="3.40.190.80">
    <property type="match status" value="1"/>
</dbReference>
<dbReference type="InterPro" id="IPR020550">
    <property type="entry name" value="Inositol_monophosphatase_CS"/>
</dbReference>
<dbReference type="InterPro" id="IPR033942">
    <property type="entry name" value="IMPase"/>
</dbReference>
<dbReference type="PANTHER" id="PTHR20854">
    <property type="entry name" value="INOSITOL MONOPHOSPHATASE"/>
    <property type="match status" value="1"/>
</dbReference>
<dbReference type="PANTHER" id="PTHR20854:SF4">
    <property type="entry name" value="INOSITOL-1-MONOPHOSPHATASE-RELATED"/>
    <property type="match status" value="1"/>
</dbReference>
<dbReference type="CDD" id="cd01639">
    <property type="entry name" value="IMPase"/>
    <property type="match status" value="1"/>
</dbReference>
<protein>
    <recommendedName>
        <fullName evidence="7">Inositol-1-monophosphatase</fullName>
        <ecNumber evidence="7">3.1.3.25</ecNumber>
    </recommendedName>
</protein>
<sequence length="262" mass="29252">MDKVESFLKVAKESALIGGLILKEHFGKLTQKDVQEKSEKDVVSFVDKSSEERIRKYIKINFPDHDVVGEEEGGTDNSDYVWYIDPLDGTKNYIAGFPIFGVSVGLTYRKEPIVGAVYMPLYDTLYWAYKGGGAYKNGKSIEVSKRVQVKSFFIAYGFPSRAKRNLDIYWNIFKELFEKVGAMRRPGAAAIDLCFTAEGIFDGLIEFELNPWDVCAGILILQEAGGKVHLTKDLTKGTDVIAGTPTAFPYIENTVKSNLEGL</sequence>
<name>A0A285NWZ6_9AQUI</name>
<keyword evidence="4 7" id="KW-0378">Hydrolase</keyword>
<organism evidence="8 9">
    <name type="scientific">Hydrogenobacter hydrogenophilus</name>
    <dbReference type="NCBI Taxonomy" id="35835"/>
    <lineage>
        <taxon>Bacteria</taxon>
        <taxon>Pseudomonadati</taxon>
        <taxon>Aquificota</taxon>
        <taxon>Aquificia</taxon>
        <taxon>Aquificales</taxon>
        <taxon>Aquificaceae</taxon>
        <taxon>Hydrogenobacter</taxon>
    </lineage>
</organism>
<dbReference type="InterPro" id="IPR000760">
    <property type="entry name" value="Inositol_monophosphatase-like"/>
</dbReference>
<evidence type="ECO:0000313" key="8">
    <source>
        <dbReference type="EMBL" id="SNZ14014.1"/>
    </source>
</evidence>
<evidence type="ECO:0000256" key="4">
    <source>
        <dbReference type="ARBA" id="ARBA00022801"/>
    </source>
</evidence>
<evidence type="ECO:0000313" key="9">
    <source>
        <dbReference type="Proteomes" id="UP000218627"/>
    </source>
</evidence>
<dbReference type="GO" id="GO:0007165">
    <property type="term" value="P:signal transduction"/>
    <property type="evidence" value="ECO:0007669"/>
    <property type="project" value="TreeGrafter"/>
</dbReference>
<evidence type="ECO:0000256" key="1">
    <source>
        <dbReference type="ARBA" id="ARBA00001033"/>
    </source>
</evidence>
<proteinExistence type="inferred from homology"/>
<comment type="similarity">
    <text evidence="7">Belongs to the inositol monophosphatase superfamily.</text>
</comment>
<dbReference type="EMBL" id="OBEN01000004">
    <property type="protein sequence ID" value="SNZ14014.1"/>
    <property type="molecule type" value="Genomic_DNA"/>
</dbReference>
<dbReference type="PROSITE" id="PS00630">
    <property type="entry name" value="IMP_2"/>
    <property type="match status" value="1"/>
</dbReference>
<evidence type="ECO:0000256" key="6">
    <source>
        <dbReference type="PIRSR" id="PIRSR600760-2"/>
    </source>
</evidence>
<dbReference type="GO" id="GO:0006020">
    <property type="term" value="P:inositol metabolic process"/>
    <property type="evidence" value="ECO:0007669"/>
    <property type="project" value="TreeGrafter"/>
</dbReference>
<comment type="cofactor">
    <cofactor evidence="2 6 7">
        <name>Mg(2+)</name>
        <dbReference type="ChEBI" id="CHEBI:18420"/>
    </cofactor>
</comment>
<dbReference type="AlphaFoldDB" id="A0A285NWZ6"/>
<accession>A0A285NWZ6</accession>
<dbReference type="OrthoDB" id="9772456at2"/>
<feature type="binding site" evidence="6">
    <location>
        <position position="87"/>
    </location>
    <ligand>
        <name>Mg(2+)</name>
        <dbReference type="ChEBI" id="CHEBI:18420"/>
        <label>1</label>
        <note>catalytic</note>
    </ligand>
</feature>
<reference evidence="9" key="1">
    <citation type="submission" date="2017-09" db="EMBL/GenBank/DDBJ databases">
        <authorList>
            <person name="Varghese N."/>
            <person name="Submissions S."/>
        </authorList>
    </citation>
    <scope>NUCLEOTIDE SEQUENCE [LARGE SCALE GENOMIC DNA]</scope>
    <source>
        <strain evidence="9">DSM 2913</strain>
    </source>
</reference>
<dbReference type="SUPFAM" id="SSF56655">
    <property type="entry name" value="Carbohydrate phosphatase"/>
    <property type="match status" value="1"/>
</dbReference>
<dbReference type="GO" id="GO:0046872">
    <property type="term" value="F:metal ion binding"/>
    <property type="evidence" value="ECO:0007669"/>
    <property type="project" value="UniProtKB-KW"/>
</dbReference>
<dbReference type="PRINTS" id="PR01959">
    <property type="entry name" value="SBIMPHPHTASE"/>
</dbReference>
<feature type="binding site" evidence="6">
    <location>
        <position position="213"/>
    </location>
    <ligand>
        <name>Mg(2+)</name>
        <dbReference type="ChEBI" id="CHEBI:18420"/>
        <label>1</label>
        <note>catalytic</note>
    </ligand>
</feature>
<dbReference type="Pfam" id="PF00459">
    <property type="entry name" value="Inositol_P"/>
    <property type="match status" value="1"/>
</dbReference>
<dbReference type="InterPro" id="IPR022337">
    <property type="entry name" value="Inositol_monophosphatase_SuhB"/>
</dbReference>
<comment type="catalytic activity">
    <reaction evidence="1 7">
        <text>a myo-inositol phosphate + H2O = myo-inositol + phosphate</text>
        <dbReference type="Rhea" id="RHEA:24056"/>
        <dbReference type="ChEBI" id="CHEBI:15377"/>
        <dbReference type="ChEBI" id="CHEBI:17268"/>
        <dbReference type="ChEBI" id="CHEBI:43474"/>
        <dbReference type="ChEBI" id="CHEBI:84139"/>
        <dbReference type="EC" id="3.1.3.25"/>
    </reaction>
</comment>
<dbReference type="RefSeq" id="WP_096601840.1">
    <property type="nucleotide sequence ID" value="NZ_OBEN01000004.1"/>
</dbReference>
<evidence type="ECO:0000256" key="3">
    <source>
        <dbReference type="ARBA" id="ARBA00022723"/>
    </source>
</evidence>
<keyword evidence="3 6" id="KW-0479">Metal-binding</keyword>
<dbReference type="Gene3D" id="3.30.540.10">
    <property type="entry name" value="Fructose-1,6-Bisphosphatase, subunit A, domain 1"/>
    <property type="match status" value="1"/>
</dbReference>
<dbReference type="PRINTS" id="PR00377">
    <property type="entry name" value="IMPHPHTASES"/>
</dbReference>
<feature type="binding site" evidence="6">
    <location>
        <position position="88"/>
    </location>
    <ligand>
        <name>Mg(2+)</name>
        <dbReference type="ChEBI" id="CHEBI:18420"/>
        <label>1</label>
        <note>catalytic</note>
    </ligand>
</feature>
<dbReference type="FunFam" id="3.30.540.10:FF:000003">
    <property type="entry name" value="Inositol-1-monophosphatase"/>
    <property type="match status" value="1"/>
</dbReference>
<feature type="binding site" evidence="6">
    <location>
        <position position="85"/>
    </location>
    <ligand>
        <name>Mg(2+)</name>
        <dbReference type="ChEBI" id="CHEBI:18420"/>
        <label>1</label>
        <note>catalytic</note>
    </ligand>
</feature>